<dbReference type="AlphaFoldDB" id="A0A8J5MQS9"/>
<dbReference type="Proteomes" id="UP000747542">
    <property type="component" value="Unassembled WGS sequence"/>
</dbReference>
<proteinExistence type="predicted"/>
<keyword evidence="3" id="KW-1185">Reference proteome</keyword>
<name>A0A8J5MQS9_HOMAM</name>
<gene>
    <name evidence="2" type="ORF">Hamer_G001703</name>
</gene>
<evidence type="ECO:0000313" key="3">
    <source>
        <dbReference type="Proteomes" id="UP000747542"/>
    </source>
</evidence>
<feature type="compositionally biased region" description="Polar residues" evidence="1">
    <location>
        <begin position="87"/>
        <end position="96"/>
    </location>
</feature>
<organism evidence="2 3">
    <name type="scientific">Homarus americanus</name>
    <name type="common">American lobster</name>
    <dbReference type="NCBI Taxonomy" id="6706"/>
    <lineage>
        <taxon>Eukaryota</taxon>
        <taxon>Metazoa</taxon>
        <taxon>Ecdysozoa</taxon>
        <taxon>Arthropoda</taxon>
        <taxon>Crustacea</taxon>
        <taxon>Multicrustacea</taxon>
        <taxon>Malacostraca</taxon>
        <taxon>Eumalacostraca</taxon>
        <taxon>Eucarida</taxon>
        <taxon>Decapoda</taxon>
        <taxon>Pleocyemata</taxon>
        <taxon>Astacidea</taxon>
        <taxon>Nephropoidea</taxon>
        <taxon>Nephropidae</taxon>
        <taxon>Homarus</taxon>
    </lineage>
</organism>
<dbReference type="EMBL" id="JAHLQT010031306">
    <property type="protein sequence ID" value="KAG7160448.1"/>
    <property type="molecule type" value="Genomic_DNA"/>
</dbReference>
<evidence type="ECO:0000256" key="1">
    <source>
        <dbReference type="SAM" id="MobiDB-lite"/>
    </source>
</evidence>
<sequence>MIILSKTVCSSKERILRSLAGMMLSSLSSSSPDSSEVKLRFSVSVFPLCEAQAAPQWTIPYCAFPPTPQHHHHPLLGPWNCPEPQFHEQQPPSSDS</sequence>
<reference evidence="2" key="1">
    <citation type="journal article" date="2021" name="Sci. Adv.">
        <title>The American lobster genome reveals insights on longevity, neural, and immune adaptations.</title>
        <authorList>
            <person name="Polinski J.M."/>
            <person name="Zimin A.V."/>
            <person name="Clark K.F."/>
            <person name="Kohn A.B."/>
            <person name="Sadowski N."/>
            <person name="Timp W."/>
            <person name="Ptitsyn A."/>
            <person name="Khanna P."/>
            <person name="Romanova D.Y."/>
            <person name="Williams P."/>
            <person name="Greenwood S.J."/>
            <person name="Moroz L.L."/>
            <person name="Walt D.R."/>
            <person name="Bodnar A.G."/>
        </authorList>
    </citation>
    <scope>NUCLEOTIDE SEQUENCE</scope>
    <source>
        <strain evidence="2">GMGI-L3</strain>
    </source>
</reference>
<protein>
    <submittedName>
        <fullName evidence="2">Uncharacterized protein</fullName>
    </submittedName>
</protein>
<accession>A0A8J5MQS9</accession>
<evidence type="ECO:0000313" key="2">
    <source>
        <dbReference type="EMBL" id="KAG7160448.1"/>
    </source>
</evidence>
<feature type="region of interest" description="Disordered" evidence="1">
    <location>
        <begin position="70"/>
        <end position="96"/>
    </location>
</feature>
<comment type="caution">
    <text evidence="2">The sequence shown here is derived from an EMBL/GenBank/DDBJ whole genome shotgun (WGS) entry which is preliminary data.</text>
</comment>